<proteinExistence type="predicted"/>
<name>A0A4Z2DG51_SCHJA</name>
<comment type="caution">
    <text evidence="1">The sequence shown here is derived from an EMBL/GenBank/DDBJ whole genome shotgun (WGS) entry which is preliminary data.</text>
</comment>
<sequence>HIENNKEWQIVIDGIENFVNDLKVISDKPYTKCSYSRVISDLTSANDLISVHASVPRILHPHRQTSFKIIQISSSICEYSQFKPYHIPSGNSANYIVFHEINLYSRSSLLYFGTISRQSGSFSIRSKFCSSVINLLKS</sequence>
<dbReference type="Proteomes" id="UP000311919">
    <property type="component" value="Unassembled WGS sequence"/>
</dbReference>
<organism evidence="1 2">
    <name type="scientific">Schistosoma japonicum</name>
    <name type="common">Blood fluke</name>
    <dbReference type="NCBI Taxonomy" id="6182"/>
    <lineage>
        <taxon>Eukaryota</taxon>
        <taxon>Metazoa</taxon>
        <taxon>Spiralia</taxon>
        <taxon>Lophotrochozoa</taxon>
        <taxon>Platyhelminthes</taxon>
        <taxon>Trematoda</taxon>
        <taxon>Digenea</taxon>
        <taxon>Strigeidida</taxon>
        <taxon>Schistosomatoidea</taxon>
        <taxon>Schistosomatidae</taxon>
        <taxon>Schistosoma</taxon>
    </lineage>
</organism>
<keyword evidence="2" id="KW-1185">Reference proteome</keyword>
<evidence type="ECO:0000313" key="2">
    <source>
        <dbReference type="Proteomes" id="UP000311919"/>
    </source>
</evidence>
<gene>
    <name evidence="1" type="ORF">EWB00_001327</name>
</gene>
<protein>
    <submittedName>
        <fullName evidence="1">Uncharacterized protein</fullName>
    </submittedName>
</protein>
<evidence type="ECO:0000313" key="1">
    <source>
        <dbReference type="EMBL" id="TNN15463.1"/>
    </source>
</evidence>
<dbReference type="OrthoDB" id="168404at2759"/>
<feature type="non-terminal residue" evidence="1">
    <location>
        <position position="138"/>
    </location>
</feature>
<dbReference type="AlphaFoldDB" id="A0A4Z2DG51"/>
<reference evidence="1 2" key="1">
    <citation type="submission" date="2019-03" db="EMBL/GenBank/DDBJ databases">
        <title>An improved genome assembly of the fluke Schistosoma japonicum.</title>
        <authorList>
            <person name="Hu W."/>
            <person name="Luo F."/>
            <person name="Yin M."/>
            <person name="Mo X."/>
            <person name="Sun C."/>
            <person name="Wu Q."/>
            <person name="Zhu B."/>
            <person name="Xiang M."/>
            <person name="Wang J."/>
            <person name="Wang Y."/>
            <person name="Zhang T."/>
            <person name="Xu B."/>
            <person name="Zheng H."/>
            <person name="Feng Z."/>
        </authorList>
    </citation>
    <scope>NUCLEOTIDE SEQUENCE [LARGE SCALE GENOMIC DNA]</scope>
    <source>
        <strain evidence="1">HuSjv2</strain>
        <tissue evidence="1">Worms</tissue>
    </source>
</reference>
<feature type="non-terminal residue" evidence="1">
    <location>
        <position position="1"/>
    </location>
</feature>
<dbReference type="EMBL" id="SKCS01000148">
    <property type="protein sequence ID" value="TNN15463.1"/>
    <property type="molecule type" value="Genomic_DNA"/>
</dbReference>
<accession>A0A4Z2DG51</accession>